<dbReference type="InterPro" id="IPR004394">
    <property type="entry name" value="Iojap/RsfS/C7orf30"/>
</dbReference>
<name>A0A3G6J7S8_9CORY</name>
<dbReference type="InterPro" id="IPR043519">
    <property type="entry name" value="NT_sf"/>
</dbReference>
<evidence type="ECO:0000256" key="1">
    <source>
        <dbReference type="ARBA" id="ARBA00010574"/>
    </source>
</evidence>
<dbReference type="PANTHER" id="PTHR21043:SF0">
    <property type="entry name" value="MITOCHONDRIAL ASSEMBLY OF RIBOSOMAL LARGE SUBUNIT PROTEIN 1"/>
    <property type="match status" value="1"/>
</dbReference>
<dbReference type="PANTHER" id="PTHR21043">
    <property type="entry name" value="IOJAP SUPERFAMILY ORTHOLOG"/>
    <property type="match status" value="1"/>
</dbReference>
<gene>
    <name evidence="2 3" type="primary">rsfS</name>
    <name evidence="3" type="ORF">CCHOA_08590</name>
</gene>
<dbReference type="GO" id="GO:0042256">
    <property type="term" value="P:cytosolic ribosome assembly"/>
    <property type="evidence" value="ECO:0007669"/>
    <property type="project" value="UniProtKB-UniRule"/>
</dbReference>
<organism evidence="3 4">
    <name type="scientific">Corynebacterium choanae</name>
    <dbReference type="NCBI Taxonomy" id="1862358"/>
    <lineage>
        <taxon>Bacteria</taxon>
        <taxon>Bacillati</taxon>
        <taxon>Actinomycetota</taxon>
        <taxon>Actinomycetes</taxon>
        <taxon>Mycobacteriales</taxon>
        <taxon>Corynebacteriaceae</taxon>
        <taxon>Corynebacterium</taxon>
    </lineage>
</organism>
<dbReference type="EMBL" id="CP033896">
    <property type="protein sequence ID" value="AZA14107.1"/>
    <property type="molecule type" value="Genomic_DNA"/>
</dbReference>
<keyword evidence="4" id="KW-1185">Reference proteome</keyword>
<sequence length="155" mass="17809">MTVQEQSLKLAKAAAKAADDKLAEQIAIIDVHDHLVITDLFVVVTGDNERHVNAIVDEVEDQLRDIDARPIRREGTREGRWALLDYGDIVVHVFRRDERQFYGLDRLWRDCPLLEVEGIETYQRTEDWSEDVNVFAVDSIDQIPLAEPEPDEGEL</sequence>
<protein>
    <recommendedName>
        <fullName evidence="2">Ribosomal silencing factor RsfS</fullName>
    </recommendedName>
</protein>
<dbReference type="RefSeq" id="WP_123929064.1">
    <property type="nucleotide sequence ID" value="NZ_CP033896.1"/>
</dbReference>
<comment type="subunit">
    <text evidence="2">Interacts with ribosomal protein uL14 (rplN).</text>
</comment>
<keyword evidence="2" id="KW-0810">Translation regulation</keyword>
<evidence type="ECO:0000256" key="2">
    <source>
        <dbReference type="HAMAP-Rule" id="MF_01477"/>
    </source>
</evidence>
<dbReference type="GO" id="GO:0005737">
    <property type="term" value="C:cytoplasm"/>
    <property type="evidence" value="ECO:0007669"/>
    <property type="project" value="UniProtKB-SubCell"/>
</dbReference>
<accession>A0A3G6J7S8</accession>
<comment type="similarity">
    <text evidence="1 2">Belongs to the Iojap/RsfS family.</text>
</comment>
<dbReference type="HAMAP" id="MF_01477">
    <property type="entry name" value="Iojap_RsfS"/>
    <property type="match status" value="1"/>
</dbReference>
<keyword evidence="2" id="KW-0678">Repressor</keyword>
<dbReference type="NCBIfam" id="TIGR00090">
    <property type="entry name" value="rsfS_iojap_ybeB"/>
    <property type="match status" value="1"/>
</dbReference>
<dbReference type="OrthoDB" id="9793681at2"/>
<dbReference type="FunFam" id="3.30.460.10:FF:000008">
    <property type="entry name" value="Ribosomal silencing factor RsfS"/>
    <property type="match status" value="1"/>
</dbReference>
<dbReference type="GO" id="GO:0017148">
    <property type="term" value="P:negative regulation of translation"/>
    <property type="evidence" value="ECO:0007669"/>
    <property type="project" value="UniProtKB-UniRule"/>
</dbReference>
<dbReference type="GO" id="GO:0090071">
    <property type="term" value="P:negative regulation of ribosome biogenesis"/>
    <property type="evidence" value="ECO:0007669"/>
    <property type="project" value="UniProtKB-UniRule"/>
</dbReference>
<dbReference type="GO" id="GO:0043023">
    <property type="term" value="F:ribosomal large subunit binding"/>
    <property type="evidence" value="ECO:0007669"/>
    <property type="project" value="TreeGrafter"/>
</dbReference>
<dbReference type="Pfam" id="PF02410">
    <property type="entry name" value="RsfS"/>
    <property type="match status" value="1"/>
</dbReference>
<proteinExistence type="inferred from homology"/>
<dbReference type="SUPFAM" id="SSF81301">
    <property type="entry name" value="Nucleotidyltransferase"/>
    <property type="match status" value="1"/>
</dbReference>
<dbReference type="KEGG" id="ccho:CCHOA_08590"/>
<evidence type="ECO:0000313" key="4">
    <source>
        <dbReference type="Proteomes" id="UP000269019"/>
    </source>
</evidence>
<evidence type="ECO:0000313" key="3">
    <source>
        <dbReference type="EMBL" id="AZA14107.1"/>
    </source>
</evidence>
<dbReference type="Gene3D" id="3.30.460.10">
    <property type="entry name" value="Beta Polymerase, domain 2"/>
    <property type="match status" value="1"/>
</dbReference>
<dbReference type="AlphaFoldDB" id="A0A3G6J7S8"/>
<keyword evidence="2" id="KW-0963">Cytoplasm</keyword>
<dbReference type="Proteomes" id="UP000269019">
    <property type="component" value="Chromosome"/>
</dbReference>
<reference evidence="3 4" key="1">
    <citation type="submission" date="2018-11" db="EMBL/GenBank/DDBJ databases">
        <authorList>
            <person name="Kleinhagauer T."/>
            <person name="Glaeser S.P."/>
            <person name="Spergser J."/>
            <person name="Ruckert C."/>
            <person name="Kaempfer P."/>
            <person name="Busse H.-J."/>
        </authorList>
    </citation>
    <scope>NUCLEOTIDE SEQUENCE [LARGE SCALE GENOMIC DNA]</scope>
    <source>
        <strain evidence="3 4">200CH</strain>
    </source>
</reference>
<comment type="function">
    <text evidence="2">Functions as a ribosomal silencing factor. Interacts with ribosomal protein uL14 (rplN), blocking formation of intersubunit bridge B8. Prevents association of the 30S and 50S ribosomal subunits and the formation of functional ribosomes, thus repressing translation.</text>
</comment>
<comment type="subcellular location">
    <subcellularLocation>
        <location evidence="2">Cytoplasm</location>
    </subcellularLocation>
</comment>